<dbReference type="RefSeq" id="WP_168078671.1">
    <property type="nucleotide sequence ID" value="NZ_BAAAQJ010000012.1"/>
</dbReference>
<evidence type="ECO:0000256" key="1">
    <source>
        <dbReference type="SAM" id="MobiDB-lite"/>
    </source>
</evidence>
<dbReference type="InterPro" id="IPR029052">
    <property type="entry name" value="Metallo-depent_PP-like"/>
</dbReference>
<feature type="compositionally biased region" description="Polar residues" evidence="1">
    <location>
        <begin position="130"/>
        <end position="141"/>
    </location>
</feature>
<dbReference type="SUPFAM" id="SSF56300">
    <property type="entry name" value="Metallo-dependent phosphatases"/>
    <property type="match status" value="1"/>
</dbReference>
<reference evidence="2" key="1">
    <citation type="submission" date="2021-01" db="EMBL/GenBank/DDBJ databases">
        <title>Whole genome shotgun sequence of Planosporangium flavigriseum NBRC 105377.</title>
        <authorList>
            <person name="Komaki H."/>
            <person name="Tamura T."/>
        </authorList>
    </citation>
    <scope>NUCLEOTIDE SEQUENCE</scope>
    <source>
        <strain evidence="2">NBRC 105377</strain>
    </source>
</reference>
<keyword evidence="3" id="KW-1185">Reference proteome</keyword>
<dbReference type="AlphaFoldDB" id="A0A8J3LHG8"/>
<dbReference type="Proteomes" id="UP000653674">
    <property type="component" value="Unassembled WGS sequence"/>
</dbReference>
<evidence type="ECO:0000313" key="3">
    <source>
        <dbReference type="Proteomes" id="UP000653674"/>
    </source>
</evidence>
<comment type="caution">
    <text evidence="2">The sequence shown here is derived from an EMBL/GenBank/DDBJ whole genome shotgun (WGS) entry which is preliminary data.</text>
</comment>
<dbReference type="Gene3D" id="3.60.21.10">
    <property type="match status" value="1"/>
</dbReference>
<dbReference type="EMBL" id="BONU01000009">
    <property type="protein sequence ID" value="GIG73403.1"/>
    <property type="molecule type" value="Genomic_DNA"/>
</dbReference>
<organism evidence="2 3">
    <name type="scientific">Planosporangium flavigriseum</name>
    <dbReference type="NCBI Taxonomy" id="373681"/>
    <lineage>
        <taxon>Bacteria</taxon>
        <taxon>Bacillati</taxon>
        <taxon>Actinomycetota</taxon>
        <taxon>Actinomycetes</taxon>
        <taxon>Micromonosporales</taxon>
        <taxon>Micromonosporaceae</taxon>
        <taxon>Planosporangium</taxon>
    </lineage>
</organism>
<accession>A0A8J3LHG8</accession>
<sequence>MTTLASCALLVDGSTTWHKPLYTALARDGFGSPDTKPLWELAQRFGADLVLHGHDHSYQRFEPQDANGRADPNGLREFIVGTGGVDLRPNLAQVPNLAVANGDTFGVLKLTLRPSGYDWQFVPEVGNGNGTFTDAGSATCSKSRHGQDEQRQQER</sequence>
<protein>
    <recommendedName>
        <fullName evidence="4">Calcineurin-like phosphoesterase</fullName>
    </recommendedName>
</protein>
<evidence type="ECO:0000313" key="2">
    <source>
        <dbReference type="EMBL" id="GIG73403.1"/>
    </source>
</evidence>
<gene>
    <name evidence="2" type="ORF">Pfl04_18070</name>
</gene>
<feature type="region of interest" description="Disordered" evidence="1">
    <location>
        <begin position="128"/>
        <end position="155"/>
    </location>
</feature>
<proteinExistence type="predicted"/>
<feature type="compositionally biased region" description="Basic and acidic residues" evidence="1">
    <location>
        <begin position="145"/>
        <end position="155"/>
    </location>
</feature>
<evidence type="ECO:0008006" key="4">
    <source>
        <dbReference type="Google" id="ProtNLM"/>
    </source>
</evidence>
<name>A0A8J3LHG8_9ACTN</name>